<dbReference type="PANTHER" id="PTHR43531">
    <property type="entry name" value="PROTEIN ICFG"/>
    <property type="match status" value="1"/>
</dbReference>
<keyword evidence="2" id="KW-0488">Methylation</keyword>
<dbReference type="EMBL" id="NISI01000009">
    <property type="protein sequence ID" value="OWR02377.1"/>
    <property type="molecule type" value="Genomic_DNA"/>
</dbReference>
<evidence type="ECO:0000256" key="5">
    <source>
        <dbReference type="SAM" id="MobiDB-lite"/>
    </source>
</evidence>
<dbReference type="InterPro" id="IPR024478">
    <property type="entry name" value="HlyB_4HB_MCP"/>
</dbReference>
<evidence type="ECO:0000256" key="2">
    <source>
        <dbReference type="ARBA" id="ARBA00022481"/>
    </source>
</evidence>
<dbReference type="PROSITE" id="PS50885">
    <property type="entry name" value="HAMP"/>
    <property type="match status" value="1"/>
</dbReference>
<dbReference type="GO" id="GO:0007165">
    <property type="term" value="P:signal transduction"/>
    <property type="evidence" value="ECO:0007669"/>
    <property type="project" value="UniProtKB-KW"/>
</dbReference>
<dbReference type="InterPro" id="IPR003660">
    <property type="entry name" value="HAMP_dom"/>
</dbReference>
<evidence type="ECO:0000313" key="8">
    <source>
        <dbReference type="EMBL" id="OWR02377.1"/>
    </source>
</evidence>
<feature type="region of interest" description="Disordered" evidence="5">
    <location>
        <begin position="277"/>
        <end position="296"/>
    </location>
</feature>
<dbReference type="CDD" id="cd11386">
    <property type="entry name" value="MCP_signal"/>
    <property type="match status" value="1"/>
</dbReference>
<protein>
    <recommendedName>
        <fullName evidence="10">Methyl-accepting chemotaxis protein</fullName>
    </recommendedName>
</protein>
<dbReference type="Gene3D" id="1.10.287.950">
    <property type="entry name" value="Methyl-accepting chemotaxis protein"/>
    <property type="match status" value="1"/>
</dbReference>
<dbReference type="InterPro" id="IPR004089">
    <property type="entry name" value="MCPsignal_dom"/>
</dbReference>
<dbReference type="CDD" id="cd19411">
    <property type="entry name" value="MCP2201-like_sensor"/>
    <property type="match status" value="1"/>
</dbReference>
<evidence type="ECO:0000256" key="1">
    <source>
        <dbReference type="ARBA" id="ARBA00004370"/>
    </source>
</evidence>
<dbReference type="SUPFAM" id="SSF58104">
    <property type="entry name" value="Methyl-accepting chemotaxis protein (MCP) signaling domain"/>
    <property type="match status" value="1"/>
</dbReference>
<evidence type="ECO:0000259" key="6">
    <source>
        <dbReference type="PROSITE" id="PS50111"/>
    </source>
</evidence>
<comment type="caution">
    <text evidence="8">The sequence shown here is derived from an EMBL/GenBank/DDBJ whole genome shotgun (WGS) entry which is preliminary data.</text>
</comment>
<name>A0A254N7M4_9BURK</name>
<reference evidence="8 9" key="1">
    <citation type="journal article" date="2007" name="Int. J. Syst. Evol. Microbiol.">
        <title>Description of Pelomonas aquatica sp. nov. and Pelomonas puraquae sp. nov., isolated from industrial and haemodialysis water.</title>
        <authorList>
            <person name="Gomila M."/>
            <person name="Bowien B."/>
            <person name="Falsen E."/>
            <person name="Moore E.R."/>
            <person name="Lalucat J."/>
        </authorList>
    </citation>
    <scope>NUCLEOTIDE SEQUENCE [LARGE SCALE GENOMIC DNA]</scope>
    <source>
        <strain evidence="8 9">CCUG 52769</strain>
    </source>
</reference>
<evidence type="ECO:0000313" key="9">
    <source>
        <dbReference type="Proteomes" id="UP000197446"/>
    </source>
</evidence>
<dbReference type="RefSeq" id="WP_088484898.1">
    <property type="nucleotide sequence ID" value="NZ_JBCNLH010000011.1"/>
</dbReference>
<dbReference type="SMART" id="SM00304">
    <property type="entry name" value="HAMP"/>
    <property type="match status" value="1"/>
</dbReference>
<dbReference type="GO" id="GO:0006935">
    <property type="term" value="P:chemotaxis"/>
    <property type="evidence" value="ECO:0007669"/>
    <property type="project" value="InterPro"/>
</dbReference>
<dbReference type="FunFam" id="1.10.287.950:FF:000001">
    <property type="entry name" value="Methyl-accepting chemotaxis sensory transducer"/>
    <property type="match status" value="1"/>
</dbReference>
<dbReference type="Pfam" id="PF00015">
    <property type="entry name" value="MCPsignal"/>
    <property type="match status" value="1"/>
</dbReference>
<sequence>MIKLSIGKRLAAGFALVLVLAGFVIALAVWRLDATAAATRQMMAEPLAKERLISDWSRNINAGVRRTMAIAKSSDASLVELFKEDQAQSTKSSGEMQEKLKGLIRSPEEQALFDAVGKARKVYIDSRDQIVKLKKDGQAEEADKVFNDVFAPGAKVYLERMQEFLDHQRKEIDETAAGINSSNSSGRTVLLSLGVLILALGAGAAWHTTRSITVPLAAANELAERVADGNLMRSGQGMAARADEIGQLQTTLRRMRETLAQTIGSIRDSAESIGTASSEIASGNHDLSGRTEKAASSLEETASAMEELTSTVQHSAAAAGQANQLAVSAASVAQRGGEVVAQVVHTMDEINTSSRKIADIIGVIDGIAFQTNILALNAAVEAARAGEQGRGFAVVAGEVRSLAGRSADAAKEIKSLIGSSVERVEAGARLVAEAGKTMDELVGAVQRVKDIMGEITTATAEQSDGIAQVNIAIAQLDQVTQQNAALVEQSTAAAESLREQAIALNGVVGTFQVARR</sequence>
<evidence type="ECO:0000256" key="3">
    <source>
        <dbReference type="ARBA" id="ARBA00029447"/>
    </source>
</evidence>
<feature type="domain" description="Methyl-accepting transducer" evidence="6">
    <location>
        <begin position="269"/>
        <end position="498"/>
    </location>
</feature>
<feature type="domain" description="HAMP" evidence="7">
    <location>
        <begin position="210"/>
        <end position="264"/>
    </location>
</feature>
<comment type="subcellular location">
    <subcellularLocation>
        <location evidence="1">Membrane</location>
    </subcellularLocation>
</comment>
<keyword evidence="9" id="KW-1185">Reference proteome</keyword>
<keyword evidence="4" id="KW-0807">Transducer</keyword>
<evidence type="ECO:0000259" key="7">
    <source>
        <dbReference type="PROSITE" id="PS50885"/>
    </source>
</evidence>
<dbReference type="PRINTS" id="PR00260">
    <property type="entry name" value="CHEMTRNSDUCR"/>
</dbReference>
<gene>
    <name evidence="8" type="ORF">CDO81_19480</name>
</gene>
<dbReference type="PANTHER" id="PTHR43531:SF14">
    <property type="entry name" value="METHYL-ACCEPTING CHEMOTAXIS PROTEIN I-RELATED"/>
    <property type="match status" value="1"/>
</dbReference>
<dbReference type="InterPro" id="IPR004090">
    <property type="entry name" value="Chemotax_Me-accpt_rcpt"/>
</dbReference>
<dbReference type="GO" id="GO:0004888">
    <property type="term" value="F:transmembrane signaling receptor activity"/>
    <property type="evidence" value="ECO:0007669"/>
    <property type="project" value="InterPro"/>
</dbReference>
<dbReference type="InterPro" id="IPR051310">
    <property type="entry name" value="MCP_chemotaxis"/>
</dbReference>
<comment type="similarity">
    <text evidence="3">Belongs to the methyl-accepting chemotaxis (MCP) protein family.</text>
</comment>
<dbReference type="AlphaFoldDB" id="A0A254N7M4"/>
<dbReference type="Proteomes" id="UP000197446">
    <property type="component" value="Unassembled WGS sequence"/>
</dbReference>
<organism evidence="8 9">
    <name type="scientific">Roseateles puraquae</name>
    <dbReference type="NCBI Taxonomy" id="431059"/>
    <lineage>
        <taxon>Bacteria</taxon>
        <taxon>Pseudomonadati</taxon>
        <taxon>Pseudomonadota</taxon>
        <taxon>Betaproteobacteria</taxon>
        <taxon>Burkholderiales</taxon>
        <taxon>Sphaerotilaceae</taxon>
        <taxon>Roseateles</taxon>
    </lineage>
</organism>
<dbReference type="PROSITE" id="PS50111">
    <property type="entry name" value="CHEMOTAXIS_TRANSDUC_2"/>
    <property type="match status" value="1"/>
</dbReference>
<dbReference type="Pfam" id="PF12729">
    <property type="entry name" value="4HB_MCP_1"/>
    <property type="match status" value="1"/>
</dbReference>
<dbReference type="OrthoDB" id="9763018at2"/>
<proteinExistence type="inferred from homology"/>
<dbReference type="CDD" id="cd06225">
    <property type="entry name" value="HAMP"/>
    <property type="match status" value="1"/>
</dbReference>
<evidence type="ECO:0000256" key="4">
    <source>
        <dbReference type="PROSITE-ProRule" id="PRU00284"/>
    </source>
</evidence>
<dbReference type="InterPro" id="IPR047347">
    <property type="entry name" value="YvaQ-like_sensor"/>
</dbReference>
<dbReference type="GO" id="GO:0005886">
    <property type="term" value="C:plasma membrane"/>
    <property type="evidence" value="ECO:0007669"/>
    <property type="project" value="TreeGrafter"/>
</dbReference>
<evidence type="ECO:0008006" key="10">
    <source>
        <dbReference type="Google" id="ProtNLM"/>
    </source>
</evidence>
<dbReference type="SMART" id="SM00283">
    <property type="entry name" value="MA"/>
    <property type="match status" value="1"/>
</dbReference>
<accession>A0A254N7M4</accession>